<gene>
    <name evidence="2" type="ORF">HZH66_000128</name>
</gene>
<proteinExistence type="predicted"/>
<dbReference type="Proteomes" id="UP000614350">
    <property type="component" value="Unassembled WGS sequence"/>
</dbReference>
<evidence type="ECO:0000313" key="2">
    <source>
        <dbReference type="EMBL" id="KAF7411232.1"/>
    </source>
</evidence>
<feature type="compositionally biased region" description="Basic and acidic residues" evidence="1">
    <location>
        <begin position="58"/>
        <end position="71"/>
    </location>
</feature>
<dbReference type="AlphaFoldDB" id="A0A834KQZ3"/>
<organism evidence="2 3">
    <name type="scientific">Vespula vulgaris</name>
    <name type="common">Yellow jacket</name>
    <name type="synonym">Wasp</name>
    <dbReference type="NCBI Taxonomy" id="7454"/>
    <lineage>
        <taxon>Eukaryota</taxon>
        <taxon>Metazoa</taxon>
        <taxon>Ecdysozoa</taxon>
        <taxon>Arthropoda</taxon>
        <taxon>Hexapoda</taxon>
        <taxon>Insecta</taxon>
        <taxon>Pterygota</taxon>
        <taxon>Neoptera</taxon>
        <taxon>Endopterygota</taxon>
        <taxon>Hymenoptera</taxon>
        <taxon>Apocrita</taxon>
        <taxon>Aculeata</taxon>
        <taxon>Vespoidea</taxon>
        <taxon>Vespidae</taxon>
        <taxon>Vespinae</taxon>
        <taxon>Vespula</taxon>
    </lineage>
</organism>
<protein>
    <submittedName>
        <fullName evidence="2">Uncharacterized protein</fullName>
    </submittedName>
</protein>
<evidence type="ECO:0000256" key="1">
    <source>
        <dbReference type="SAM" id="MobiDB-lite"/>
    </source>
</evidence>
<accession>A0A834KQZ3</accession>
<sequence length="90" mass="9914">MDTPSYLPVYPSPSRVDSACWDNVTVLPSTAKYLYVIKVRLYTSGIKPFEAERSLVEGEKNLGKVSTEGKRSLSKSEPAKDSEGDWSGNV</sequence>
<feature type="region of interest" description="Disordered" evidence="1">
    <location>
        <begin position="58"/>
        <end position="90"/>
    </location>
</feature>
<name>A0A834KQZ3_VESVU</name>
<keyword evidence="3" id="KW-1185">Reference proteome</keyword>
<dbReference type="EMBL" id="JACSEA010000001">
    <property type="protein sequence ID" value="KAF7411232.1"/>
    <property type="molecule type" value="Genomic_DNA"/>
</dbReference>
<comment type="caution">
    <text evidence="2">The sequence shown here is derived from an EMBL/GenBank/DDBJ whole genome shotgun (WGS) entry which is preliminary data.</text>
</comment>
<reference evidence="2" key="1">
    <citation type="journal article" date="2020" name="G3 (Bethesda)">
        <title>High-Quality Assemblies for Three Invasive Social Wasps from the &lt;i&gt;Vespula&lt;/i&gt; Genus.</title>
        <authorList>
            <person name="Harrop T.W.R."/>
            <person name="Guhlin J."/>
            <person name="McLaughlin G.M."/>
            <person name="Permina E."/>
            <person name="Stockwell P."/>
            <person name="Gilligan J."/>
            <person name="Le Lec M.F."/>
            <person name="Gruber M.A.M."/>
            <person name="Quinn O."/>
            <person name="Lovegrove M."/>
            <person name="Duncan E.J."/>
            <person name="Remnant E.J."/>
            <person name="Van Eeckhoven J."/>
            <person name="Graham B."/>
            <person name="Knapp R.A."/>
            <person name="Langford K.W."/>
            <person name="Kronenberg Z."/>
            <person name="Press M.O."/>
            <person name="Eacker S.M."/>
            <person name="Wilson-Rankin E.E."/>
            <person name="Purcell J."/>
            <person name="Lester P.J."/>
            <person name="Dearden P.K."/>
        </authorList>
    </citation>
    <scope>NUCLEOTIDE SEQUENCE</scope>
    <source>
        <strain evidence="2">Marl-1</strain>
    </source>
</reference>
<evidence type="ECO:0000313" key="3">
    <source>
        <dbReference type="Proteomes" id="UP000614350"/>
    </source>
</evidence>